<sequence length="337" mass="36058">MWGFLSDVRESVRQVVAPPPGAASSNGNSGGGTSGAANASRIEETVSGLTAQLFRLWGRVNSTASHALHEAFDEAVPLREESVPPLFTLSAEQRAVLSTEELLSLLADGVRQTADRARCALDEASFLLDLSIEEQIAHTDDYVACYEWWDRAVNRRLLTCQGIIQTRLTPSETSAEQGVIVARLARQMEAIWRDSTQPMAAVAARGRLLKDERYDLLRSLPATFQAEAEPTAKSAGLGHSNVDSAITAAAAAAPPKPYVPQFKPFDAQAVPRDPTAPLPASLQMATSTTAPPVDGERNEGDHQSVAAAAPSASVQPREAAEEQARIERAAAEEQARI</sequence>
<dbReference type="Proteomes" id="UP000037923">
    <property type="component" value="Unassembled WGS sequence"/>
</dbReference>
<comment type="caution">
    <text evidence="2">The sequence shown here is derived from an EMBL/GenBank/DDBJ whole genome shotgun (WGS) entry which is preliminary data.</text>
</comment>
<feature type="region of interest" description="Disordered" evidence="1">
    <location>
        <begin position="267"/>
        <end position="337"/>
    </location>
</feature>
<dbReference type="RefSeq" id="XP_015663249.1">
    <property type="nucleotide sequence ID" value="XM_015797729.1"/>
</dbReference>
<dbReference type="EMBL" id="LGTL01000002">
    <property type="protein sequence ID" value="KPA84810.1"/>
    <property type="molecule type" value="Genomic_DNA"/>
</dbReference>
<gene>
    <name evidence="2" type="ORF">ABB37_01290</name>
</gene>
<dbReference type="VEuPathDB" id="TriTrypDB:LpyrH10_02_2640"/>
<dbReference type="GeneID" id="26901585"/>
<organism evidence="2 3">
    <name type="scientific">Leptomonas pyrrhocoris</name>
    <name type="common">Firebug parasite</name>
    <dbReference type="NCBI Taxonomy" id="157538"/>
    <lineage>
        <taxon>Eukaryota</taxon>
        <taxon>Discoba</taxon>
        <taxon>Euglenozoa</taxon>
        <taxon>Kinetoplastea</taxon>
        <taxon>Metakinetoplastina</taxon>
        <taxon>Trypanosomatida</taxon>
        <taxon>Trypanosomatidae</taxon>
        <taxon>Leishmaniinae</taxon>
        <taxon>Leptomonas</taxon>
    </lineage>
</organism>
<accession>A0A0M9G8A7</accession>
<proteinExistence type="predicted"/>
<evidence type="ECO:0000313" key="2">
    <source>
        <dbReference type="EMBL" id="KPA84810.1"/>
    </source>
</evidence>
<evidence type="ECO:0000256" key="1">
    <source>
        <dbReference type="SAM" id="MobiDB-lite"/>
    </source>
</evidence>
<dbReference type="OMA" id="VACYEWW"/>
<feature type="compositionally biased region" description="Low complexity" evidence="1">
    <location>
        <begin position="303"/>
        <end position="317"/>
    </location>
</feature>
<protein>
    <submittedName>
        <fullName evidence="2">Membrane associated protein-like protein</fullName>
    </submittedName>
</protein>
<name>A0A0M9G8A7_LEPPY</name>
<feature type="region of interest" description="Disordered" evidence="1">
    <location>
        <begin position="17"/>
        <end position="38"/>
    </location>
</feature>
<dbReference type="OrthoDB" id="267976at2759"/>
<feature type="non-terminal residue" evidence="2">
    <location>
        <position position="337"/>
    </location>
</feature>
<keyword evidence="3" id="KW-1185">Reference proteome</keyword>
<dbReference type="AlphaFoldDB" id="A0A0M9G8A7"/>
<feature type="compositionally biased region" description="Basic and acidic residues" evidence="1">
    <location>
        <begin position="318"/>
        <end position="337"/>
    </location>
</feature>
<reference evidence="2 3" key="1">
    <citation type="submission" date="2015-07" db="EMBL/GenBank/DDBJ databases">
        <title>High-quality genome of monoxenous trypanosomatid Leptomonas pyrrhocoris.</title>
        <authorList>
            <person name="Flegontov P."/>
            <person name="Butenko A."/>
            <person name="Firsov S."/>
            <person name="Vlcek C."/>
            <person name="Logacheva M.D."/>
            <person name="Field M."/>
            <person name="Filatov D."/>
            <person name="Flegontova O."/>
            <person name="Gerasimov E."/>
            <person name="Jackson A.P."/>
            <person name="Kelly S."/>
            <person name="Opperdoes F."/>
            <person name="O'Reilly A."/>
            <person name="Votypka J."/>
            <person name="Yurchenko V."/>
            <person name="Lukes J."/>
        </authorList>
    </citation>
    <scope>NUCLEOTIDE SEQUENCE [LARGE SCALE GENOMIC DNA]</scope>
    <source>
        <strain evidence="2">H10</strain>
    </source>
</reference>
<evidence type="ECO:0000313" key="3">
    <source>
        <dbReference type="Proteomes" id="UP000037923"/>
    </source>
</evidence>